<name>A0ABZ0EPJ1_9BURK</name>
<evidence type="ECO:0000259" key="2">
    <source>
        <dbReference type="Pfam" id="PF13490"/>
    </source>
</evidence>
<proteinExistence type="predicted"/>
<keyword evidence="1" id="KW-1133">Transmembrane helix</keyword>
<dbReference type="Proteomes" id="UP001302652">
    <property type="component" value="Chromosome 1"/>
</dbReference>
<keyword evidence="4" id="KW-1185">Reference proteome</keyword>
<sequence length="340" mass="36470">MKMDDILLMAYVDGELTPREREEVEKAIRTSADVAERVALLEASVLPYRRAFQQQALPPVPESLTRKIAELAHAYATPAEAASVGGNHRAAAPDSQPDALAGQSLPVRSRLRTAAPWLAVAFIAGAFCCGAVLRFAPGAAQGGFARPAAQVAEQVTDQVAEQNGTQAGTQARTQARTQAGAHASASSWVMAAVSYQRLYTRDTVASDSSNMAAAAHIVDNIRHDDGLPIRVPDLRSAGLTFKRIQRLRYNNKPLVQIVYLPEKGLPVALCVMKDEKADSALAQQQVDSMDVVTWRRAKLSYALIATPGDTDLGAIGKRISESNVEELLGQLSKADRAFAS</sequence>
<dbReference type="EMBL" id="CP136513">
    <property type="protein sequence ID" value="WOD19075.1"/>
    <property type="molecule type" value="Genomic_DNA"/>
</dbReference>
<evidence type="ECO:0000256" key="1">
    <source>
        <dbReference type="SAM" id="Phobius"/>
    </source>
</evidence>
<evidence type="ECO:0000313" key="4">
    <source>
        <dbReference type="Proteomes" id="UP001302652"/>
    </source>
</evidence>
<gene>
    <name evidence="3" type="ORF">RW095_22690</name>
</gene>
<reference evidence="3 4" key="1">
    <citation type="submission" date="2023-10" db="EMBL/GenBank/DDBJ databases">
        <title>Surface-active antibiotics is a multifunctional adaptation for post-fire microbes.</title>
        <authorList>
            <person name="Liu M.D."/>
            <person name="Du Y."/>
            <person name="Koupaei S.K."/>
            <person name="Kim N.R."/>
            <person name="Zhang W."/>
            <person name="Traxler M.F."/>
        </authorList>
    </citation>
    <scope>NUCLEOTIDE SEQUENCE [LARGE SCALE GENOMIC DNA]</scope>
    <source>
        <strain evidence="3 4">F3</strain>
    </source>
</reference>
<dbReference type="InterPro" id="IPR027383">
    <property type="entry name" value="Znf_put"/>
</dbReference>
<evidence type="ECO:0000313" key="3">
    <source>
        <dbReference type="EMBL" id="WOD19075.1"/>
    </source>
</evidence>
<accession>A0ABZ0EPJ1</accession>
<protein>
    <submittedName>
        <fullName evidence="3">Zf-HC2 domain-containing protein</fullName>
    </submittedName>
</protein>
<keyword evidence="1" id="KW-0472">Membrane</keyword>
<dbReference type="RefSeq" id="WP_317021247.1">
    <property type="nucleotide sequence ID" value="NZ_CP136513.1"/>
</dbReference>
<dbReference type="Pfam" id="PF13490">
    <property type="entry name" value="zf-HC2"/>
    <property type="match status" value="1"/>
</dbReference>
<feature type="transmembrane region" description="Helical" evidence="1">
    <location>
        <begin position="114"/>
        <end position="136"/>
    </location>
</feature>
<feature type="domain" description="Putative zinc-finger" evidence="2">
    <location>
        <begin position="7"/>
        <end position="30"/>
    </location>
</feature>
<keyword evidence="1" id="KW-0812">Transmembrane</keyword>
<organism evidence="3 4">
    <name type="scientific">Paraburkholderia kirstenboschensis</name>
    <dbReference type="NCBI Taxonomy" id="1245436"/>
    <lineage>
        <taxon>Bacteria</taxon>
        <taxon>Pseudomonadati</taxon>
        <taxon>Pseudomonadota</taxon>
        <taxon>Betaproteobacteria</taxon>
        <taxon>Burkholderiales</taxon>
        <taxon>Burkholderiaceae</taxon>
        <taxon>Paraburkholderia</taxon>
    </lineage>
</organism>